<organism evidence="3 4">
    <name type="scientific">Fusobacterium nucleatum subsp. polymorphum</name>
    <name type="common">Fusobacterium polymorphum</name>
    <dbReference type="NCBI Taxonomy" id="76857"/>
    <lineage>
        <taxon>Bacteria</taxon>
        <taxon>Fusobacteriati</taxon>
        <taxon>Fusobacteriota</taxon>
        <taxon>Fusobacteriia</taxon>
        <taxon>Fusobacteriales</taxon>
        <taxon>Fusobacteriaceae</taxon>
        <taxon>Fusobacterium</taxon>
    </lineage>
</organism>
<dbReference type="InterPro" id="IPR057666">
    <property type="entry name" value="DrpA_SLOG"/>
</dbReference>
<dbReference type="RefSeq" id="WP_088388491.1">
    <property type="nucleotide sequence ID" value="NZ_NHRT01000001.1"/>
</dbReference>
<dbReference type="PANTHER" id="PTHR43022">
    <property type="entry name" value="PROTEIN SMF"/>
    <property type="match status" value="1"/>
</dbReference>
<name>A0A246EFP2_FUSNP</name>
<evidence type="ECO:0000313" key="4">
    <source>
        <dbReference type="Proteomes" id="UP000197470"/>
    </source>
</evidence>
<proteinExistence type="inferred from homology"/>
<dbReference type="InterPro" id="IPR003488">
    <property type="entry name" value="DprA"/>
</dbReference>
<reference evidence="3 4" key="1">
    <citation type="submission" date="2017-05" db="EMBL/GenBank/DDBJ databases">
        <title>Genome sequencing of Fusobacterium nucleatum subsp. polymorphum KCOM 1001 (=ChDC F119).</title>
        <authorList>
            <person name="Kook J.-K."/>
            <person name="Park S.-N."/>
            <person name="Lim Y.K."/>
            <person name="Roh H."/>
        </authorList>
    </citation>
    <scope>NUCLEOTIDE SEQUENCE [LARGE SCALE GENOMIC DNA]</scope>
    <source>
        <strain evidence="3 4">KCOM 1001</strain>
    </source>
</reference>
<feature type="domain" description="Smf/DprA SLOG" evidence="2">
    <location>
        <begin position="77"/>
        <end position="287"/>
    </location>
</feature>
<dbReference type="SUPFAM" id="SSF102405">
    <property type="entry name" value="MCP/YpsA-like"/>
    <property type="match status" value="1"/>
</dbReference>
<dbReference type="GO" id="GO:0009294">
    <property type="term" value="P:DNA-mediated transformation"/>
    <property type="evidence" value="ECO:0007669"/>
    <property type="project" value="InterPro"/>
</dbReference>
<evidence type="ECO:0000259" key="2">
    <source>
        <dbReference type="Pfam" id="PF02481"/>
    </source>
</evidence>
<gene>
    <name evidence="3" type="ORF">CA839_05270</name>
</gene>
<dbReference type="AlphaFoldDB" id="A0A246EFP2"/>
<comment type="caution">
    <text evidence="3">The sequence shown here is derived from an EMBL/GenBank/DDBJ whole genome shotgun (WGS) entry which is preliminary data.</text>
</comment>
<dbReference type="NCBIfam" id="TIGR00732">
    <property type="entry name" value="dprA"/>
    <property type="match status" value="1"/>
</dbReference>
<comment type="similarity">
    <text evidence="1">Belongs to the DprA/Smf family.</text>
</comment>
<accession>A0A246EFP2</accession>
<evidence type="ECO:0000313" key="3">
    <source>
        <dbReference type="EMBL" id="OWP25380.1"/>
    </source>
</evidence>
<dbReference type="EMBL" id="NHRT01000001">
    <property type="protein sequence ID" value="OWP25380.1"/>
    <property type="molecule type" value="Genomic_DNA"/>
</dbReference>
<evidence type="ECO:0000256" key="1">
    <source>
        <dbReference type="ARBA" id="ARBA00006525"/>
    </source>
</evidence>
<sequence>MEDLRTIIQALLLIKGINRKTIHTLSKKVDTLLDTDALIYALNNFSLKNDFIDKELFFKMINKSKKLIDTAISKDIKVISFLDSLFPERLKHIIDPPVLIFAKGNIDLLSEGINIGIIGTRNPSEHGEEVTKRLSKIFTEKNCNIVSGLAKGCDSIAHLSCLENNGKTIAILPSGVENIFPKSNLKLAEDIVLNNGILLSEYPINHKPFKGEYVERDRLQSAFSETIIIVESGLNGGSMHTASYALKQKKILACYENNKKYNNNPIIEGNKKLISEGAFSISDKASIEEIFKRSKKMRESFKEEREKDKGIKNTGKYEQLQLIK</sequence>
<dbReference type="Pfam" id="PF02481">
    <property type="entry name" value="DNA_processg_A"/>
    <property type="match status" value="1"/>
</dbReference>
<protein>
    <submittedName>
        <fullName evidence="3">DNA protecting protein DprA</fullName>
    </submittedName>
</protein>
<dbReference type="Proteomes" id="UP000197470">
    <property type="component" value="Unassembled WGS sequence"/>
</dbReference>
<dbReference type="Gene3D" id="3.40.50.450">
    <property type="match status" value="1"/>
</dbReference>
<dbReference type="PANTHER" id="PTHR43022:SF1">
    <property type="entry name" value="PROTEIN SMF"/>
    <property type="match status" value="1"/>
</dbReference>